<proteinExistence type="predicted"/>
<dbReference type="InterPro" id="IPR036188">
    <property type="entry name" value="FAD/NAD-bd_sf"/>
</dbReference>
<comment type="caution">
    <text evidence="2">The sequence shown here is derived from an EMBL/GenBank/DDBJ whole genome shotgun (WGS) entry which is preliminary data.</text>
</comment>
<gene>
    <name evidence="2" type="ORF">J4050_05810</name>
</gene>
<organism evidence="2 3">
    <name type="scientific">Winogradskyella pelagia</name>
    <dbReference type="NCBI Taxonomy" id="2819984"/>
    <lineage>
        <taxon>Bacteria</taxon>
        <taxon>Pseudomonadati</taxon>
        <taxon>Bacteroidota</taxon>
        <taxon>Flavobacteriia</taxon>
        <taxon>Flavobacteriales</taxon>
        <taxon>Flavobacteriaceae</taxon>
        <taxon>Winogradskyella</taxon>
    </lineage>
</organism>
<dbReference type="InterPro" id="IPR023856">
    <property type="entry name" value="Bdr"/>
</dbReference>
<name>A0ABS3T1D1_9FLAO</name>
<evidence type="ECO:0000313" key="2">
    <source>
        <dbReference type="EMBL" id="MBO3116254.1"/>
    </source>
</evidence>
<dbReference type="PANTHER" id="PTHR43539:SF4">
    <property type="entry name" value="BACILLIREDOXIN REDUCTASE BDR"/>
    <property type="match status" value="1"/>
</dbReference>
<dbReference type="InterPro" id="IPR050982">
    <property type="entry name" value="Auxin_biosynth/cation_transpt"/>
</dbReference>
<dbReference type="PRINTS" id="PR00469">
    <property type="entry name" value="PNDRDTASEII"/>
</dbReference>
<keyword evidence="3" id="KW-1185">Reference proteome</keyword>
<accession>A0ABS3T1D1</accession>
<dbReference type="RefSeq" id="WP_208153203.1">
    <property type="nucleotide sequence ID" value="NZ_JAGEVF010000003.1"/>
</dbReference>
<dbReference type="PANTHER" id="PTHR43539">
    <property type="entry name" value="FLAVIN-BINDING MONOOXYGENASE-LIKE PROTEIN (AFU_ORTHOLOGUE AFUA_4G09220)"/>
    <property type="match status" value="1"/>
</dbReference>
<dbReference type="NCBIfam" id="TIGR04018">
    <property type="entry name" value="Bthiol_YpdA"/>
    <property type="match status" value="1"/>
</dbReference>
<protein>
    <submittedName>
        <fullName evidence="2">YpdA family putative bacillithiol disulfide reductase</fullName>
    </submittedName>
</protein>
<dbReference type="EMBL" id="JAGEVF010000003">
    <property type="protein sequence ID" value="MBO3116254.1"/>
    <property type="molecule type" value="Genomic_DNA"/>
</dbReference>
<keyword evidence="1" id="KW-0560">Oxidoreductase</keyword>
<dbReference type="PRINTS" id="PR00368">
    <property type="entry name" value="FADPNR"/>
</dbReference>
<sequence>MTEASSDISKLPVLDVIIIGAGPIGIACALECKKHHWNYLVLEKGTLTNSLYNYPLNMTFFSTSEKLEIDDIPFISNNPKPTRNEALEYYRRVTTSNNLNIRLYEGVKSLQKESQHFIIESSKQHYKGRKVIIATGFYDIPNQLEVPGEHLPKVVHYYKEAHPFVLQDVVVVGASNSAVDAALDIYRKGGNVTMIVRGAEIGPRVKYWVRPDIINRIAEGSIKAYFNSELTEITEDYVKVNTSKGPLELKNDFVVALTGYRPNFKFLEDAGITFSKDEKHIPIYDSETMESNVEGLYLAGVICGGMETHKWFIENSRIHAKQIAKHIYTQLSR</sequence>
<dbReference type="Pfam" id="PF13738">
    <property type="entry name" value="Pyr_redox_3"/>
    <property type="match status" value="1"/>
</dbReference>
<evidence type="ECO:0000256" key="1">
    <source>
        <dbReference type="ARBA" id="ARBA00023002"/>
    </source>
</evidence>
<reference evidence="2 3" key="1">
    <citation type="submission" date="2021-03" db="EMBL/GenBank/DDBJ databases">
        <title>Winogradskyella sp. nov., isolated from costal sediment.</title>
        <authorList>
            <person name="Gao C."/>
        </authorList>
    </citation>
    <scope>NUCLEOTIDE SEQUENCE [LARGE SCALE GENOMIC DNA]</scope>
    <source>
        <strain evidence="2 3">DF17</strain>
    </source>
</reference>
<evidence type="ECO:0000313" key="3">
    <source>
        <dbReference type="Proteomes" id="UP000676776"/>
    </source>
</evidence>
<dbReference type="Proteomes" id="UP000676776">
    <property type="component" value="Unassembled WGS sequence"/>
</dbReference>
<dbReference type="SUPFAM" id="SSF51905">
    <property type="entry name" value="FAD/NAD(P)-binding domain"/>
    <property type="match status" value="1"/>
</dbReference>
<dbReference type="Gene3D" id="3.50.50.60">
    <property type="entry name" value="FAD/NAD(P)-binding domain"/>
    <property type="match status" value="1"/>
</dbReference>